<evidence type="ECO:0000256" key="4">
    <source>
        <dbReference type="ARBA" id="ARBA00022691"/>
    </source>
</evidence>
<proteinExistence type="inferred from homology"/>
<evidence type="ECO:0000256" key="3">
    <source>
        <dbReference type="ARBA" id="ARBA00022679"/>
    </source>
</evidence>
<dbReference type="PRINTS" id="PR00105">
    <property type="entry name" value="C5METTRFRASE"/>
</dbReference>
<dbReference type="PROSITE" id="PS51679">
    <property type="entry name" value="SAM_MT_C5"/>
    <property type="match status" value="1"/>
</dbReference>
<reference evidence="7 8" key="1">
    <citation type="submission" date="2023-05" db="EMBL/GenBank/DDBJ databases">
        <title>A 100% complete, gapless, phased diploid assembly of the Scenedesmus obliquus UTEX 3031 genome.</title>
        <authorList>
            <person name="Biondi T.C."/>
            <person name="Hanschen E.R."/>
            <person name="Kwon T."/>
            <person name="Eng W."/>
            <person name="Kruse C.P.S."/>
            <person name="Koehler S.I."/>
            <person name="Kunde Y."/>
            <person name="Gleasner C.D."/>
            <person name="You Mak K.T."/>
            <person name="Polle J."/>
            <person name="Hovde B.T."/>
            <person name="Starkenburg S.R."/>
        </authorList>
    </citation>
    <scope>NUCLEOTIDE SEQUENCE [LARGE SCALE GENOMIC DNA]</scope>
    <source>
        <strain evidence="7 8">DOE0152z</strain>
    </source>
</reference>
<dbReference type="EMBL" id="CP126209">
    <property type="protein sequence ID" value="WIA09890.1"/>
    <property type="molecule type" value="Genomic_DNA"/>
</dbReference>
<dbReference type="EC" id="2.1.1.37" evidence="1"/>
<accession>A0ABY8TLM4</accession>
<evidence type="ECO:0000313" key="7">
    <source>
        <dbReference type="EMBL" id="WIA09890.1"/>
    </source>
</evidence>
<dbReference type="Gene3D" id="3.40.50.150">
    <property type="entry name" value="Vaccinia Virus protein VP39"/>
    <property type="match status" value="1"/>
</dbReference>
<sequence length="617" mass="66018">MFDPAFIAYEDARLSEAAPRQQQDGSKWPLLQLDLFAGAGGLGHIAQEDERTAIIPAWAVDCNASPCATHYINNAGAYVFAMGCEELPQLLSKWWQALQRSLGPGWQGRLEGFHHHRGQVLEVCDVRIADCAARVAKGTSKGQTRGAIQDSEAWLEFLVRRASSSSAASPGWAWEHEALLQCDDALLPMRRFLLAMLADKVLPLPGGVGLLTGGPPCQSLTGLNRLAPQTEVLSDARNRLLPGMGRLLQLLQPNFLCIEQVPAAFNDKRQHGVYARAAIALLLGLGYQVRLGICDADAYGVPEARTRAIFLGALSGREQLPPLPAATHIRTKSSSCPKLAQGCCVGFACEADAATAYPPAVMGDILNGLPPVGNHSQLESRSYAGPATSVLQAYLRRPCGPGCRPKHDSLEAAAGATGGDAQVQDSAGQAGHGKNLQDAALRDHVHVPVNERTLQGIRAIGLLEVHGTVARRNIALARRHPNQRRLLTVRERANLQGFPAYHVFAALPSSGSRKPAASLVNQRYDQVGNAVSPLMAAALGRCFLAAAAGRAPPGQAVLRLPDPAWRAPHMAHSNIAAAAAALQHGSMQRRKLLQQKRQDSIQACERAADTQMRCDVG</sequence>
<dbReference type="Gene3D" id="3.90.120.10">
    <property type="entry name" value="DNA Methylase, subunit A, domain 2"/>
    <property type="match status" value="1"/>
</dbReference>
<dbReference type="PANTHER" id="PTHR10629">
    <property type="entry name" value="CYTOSINE-SPECIFIC METHYLTRANSFERASE"/>
    <property type="match status" value="1"/>
</dbReference>
<dbReference type="InterPro" id="IPR029063">
    <property type="entry name" value="SAM-dependent_MTases_sf"/>
</dbReference>
<evidence type="ECO:0000256" key="2">
    <source>
        <dbReference type="ARBA" id="ARBA00022603"/>
    </source>
</evidence>
<feature type="active site" evidence="5">
    <location>
        <position position="217"/>
    </location>
</feature>
<evidence type="ECO:0000256" key="5">
    <source>
        <dbReference type="PROSITE-ProRule" id="PRU01016"/>
    </source>
</evidence>
<dbReference type="PANTHER" id="PTHR10629:SF50">
    <property type="entry name" value="DNA (CYTOSINE-5)-METHYLTRANSFERASE CMT3"/>
    <property type="match status" value="1"/>
</dbReference>
<dbReference type="SUPFAM" id="SSF53335">
    <property type="entry name" value="S-adenosyl-L-methionine-dependent methyltransferases"/>
    <property type="match status" value="1"/>
</dbReference>
<keyword evidence="4 5" id="KW-0949">S-adenosyl-L-methionine</keyword>
<dbReference type="Pfam" id="PF00145">
    <property type="entry name" value="DNA_methylase"/>
    <property type="match status" value="1"/>
</dbReference>
<evidence type="ECO:0000313" key="8">
    <source>
        <dbReference type="Proteomes" id="UP001244341"/>
    </source>
</evidence>
<dbReference type="InterPro" id="IPR050390">
    <property type="entry name" value="C5-Methyltransferase"/>
</dbReference>
<comment type="similarity">
    <text evidence="5">Belongs to the class I-like SAM-binding methyltransferase superfamily. C5-methyltransferase family.</text>
</comment>
<dbReference type="InterPro" id="IPR001525">
    <property type="entry name" value="C5_MeTfrase"/>
</dbReference>
<gene>
    <name evidence="7" type="ORF">OEZ85_010104</name>
</gene>
<feature type="region of interest" description="Disordered" evidence="6">
    <location>
        <begin position="414"/>
        <end position="433"/>
    </location>
</feature>
<keyword evidence="3 5" id="KW-0808">Transferase</keyword>
<evidence type="ECO:0000256" key="6">
    <source>
        <dbReference type="SAM" id="MobiDB-lite"/>
    </source>
</evidence>
<keyword evidence="2 5" id="KW-0489">Methyltransferase</keyword>
<evidence type="ECO:0000256" key="1">
    <source>
        <dbReference type="ARBA" id="ARBA00011975"/>
    </source>
</evidence>
<dbReference type="Proteomes" id="UP001244341">
    <property type="component" value="Chromosome 2b"/>
</dbReference>
<name>A0ABY8TLM4_TETOB</name>
<keyword evidence="8" id="KW-1185">Reference proteome</keyword>
<protein>
    <recommendedName>
        <fullName evidence="1">DNA (cytosine-5-)-methyltransferase</fullName>
        <ecNumber evidence="1">2.1.1.37</ecNumber>
    </recommendedName>
</protein>
<organism evidence="7 8">
    <name type="scientific">Tetradesmus obliquus</name>
    <name type="common">Green alga</name>
    <name type="synonym">Acutodesmus obliquus</name>
    <dbReference type="NCBI Taxonomy" id="3088"/>
    <lineage>
        <taxon>Eukaryota</taxon>
        <taxon>Viridiplantae</taxon>
        <taxon>Chlorophyta</taxon>
        <taxon>core chlorophytes</taxon>
        <taxon>Chlorophyceae</taxon>
        <taxon>CS clade</taxon>
        <taxon>Sphaeropleales</taxon>
        <taxon>Scenedesmaceae</taxon>
        <taxon>Tetradesmus</taxon>
    </lineage>
</organism>